<evidence type="ECO:0000259" key="9">
    <source>
        <dbReference type="SMART" id="SM00965"/>
    </source>
</evidence>
<dbReference type="InterPro" id="IPR008969">
    <property type="entry name" value="CarboxyPept-like_regulatory"/>
</dbReference>
<dbReference type="SUPFAM" id="SSF56935">
    <property type="entry name" value="Porins"/>
    <property type="match status" value="1"/>
</dbReference>
<reference evidence="10 11" key="1">
    <citation type="submission" date="2018-05" db="EMBL/GenBank/DDBJ databases">
        <title>Genomic Encyclopedia of Archaeal and Bacterial Type Strains, Phase II (KMG-II): from individual species to whole genera.</title>
        <authorList>
            <person name="Goeker M."/>
        </authorList>
    </citation>
    <scope>NUCLEOTIDE SEQUENCE [LARGE SCALE GENOMIC DNA]</scope>
    <source>
        <strain evidence="10 11">DSM 23514</strain>
    </source>
</reference>
<dbReference type="GO" id="GO:0015344">
    <property type="term" value="F:siderophore uptake transmembrane transporter activity"/>
    <property type="evidence" value="ECO:0007669"/>
    <property type="project" value="TreeGrafter"/>
</dbReference>
<evidence type="ECO:0000256" key="5">
    <source>
        <dbReference type="ARBA" id="ARBA00022729"/>
    </source>
</evidence>
<dbReference type="GO" id="GO:0009279">
    <property type="term" value="C:cell outer membrane"/>
    <property type="evidence" value="ECO:0007669"/>
    <property type="project" value="UniProtKB-SubCell"/>
</dbReference>
<evidence type="ECO:0000256" key="3">
    <source>
        <dbReference type="ARBA" id="ARBA00022452"/>
    </source>
</evidence>
<evidence type="ECO:0000256" key="6">
    <source>
        <dbReference type="ARBA" id="ARBA00023136"/>
    </source>
</evidence>
<comment type="similarity">
    <text evidence="8">Belongs to the TonB-dependent receptor family.</text>
</comment>
<name>A0A316DWR4_9FLAO</name>
<dbReference type="OrthoDB" id="9768177at2"/>
<dbReference type="GO" id="GO:0044718">
    <property type="term" value="P:siderophore transmembrane transport"/>
    <property type="evidence" value="ECO:0007669"/>
    <property type="project" value="TreeGrafter"/>
</dbReference>
<dbReference type="InterPro" id="IPR011662">
    <property type="entry name" value="Secretin/TonB_short_N"/>
</dbReference>
<keyword evidence="2 8" id="KW-0813">Transport</keyword>
<dbReference type="Pfam" id="PF13715">
    <property type="entry name" value="CarbopepD_reg_2"/>
    <property type="match status" value="1"/>
</dbReference>
<dbReference type="PROSITE" id="PS52016">
    <property type="entry name" value="TONB_DEPENDENT_REC_3"/>
    <property type="match status" value="1"/>
</dbReference>
<evidence type="ECO:0000256" key="4">
    <source>
        <dbReference type="ARBA" id="ARBA00022692"/>
    </source>
</evidence>
<dbReference type="Pfam" id="PF07660">
    <property type="entry name" value="STN"/>
    <property type="match status" value="1"/>
</dbReference>
<dbReference type="InterPro" id="IPR023997">
    <property type="entry name" value="TonB-dep_OMP_SusC/RagA_CS"/>
</dbReference>
<keyword evidence="3 8" id="KW-1134">Transmembrane beta strand</keyword>
<dbReference type="EMBL" id="QGGQ01000007">
    <property type="protein sequence ID" value="PWK22551.1"/>
    <property type="molecule type" value="Genomic_DNA"/>
</dbReference>
<dbReference type="NCBIfam" id="TIGR04057">
    <property type="entry name" value="SusC_RagA_signa"/>
    <property type="match status" value="1"/>
</dbReference>
<comment type="subcellular location">
    <subcellularLocation>
        <location evidence="1 8">Cell outer membrane</location>
        <topology evidence="1 8">Multi-pass membrane protein</topology>
    </subcellularLocation>
</comment>
<keyword evidence="5" id="KW-0732">Signal</keyword>
<dbReference type="InterPro" id="IPR012910">
    <property type="entry name" value="Plug_dom"/>
</dbReference>
<dbReference type="NCBIfam" id="TIGR04056">
    <property type="entry name" value="OMP_RagA_SusC"/>
    <property type="match status" value="1"/>
</dbReference>
<dbReference type="SUPFAM" id="SSF49464">
    <property type="entry name" value="Carboxypeptidase regulatory domain-like"/>
    <property type="match status" value="1"/>
</dbReference>
<dbReference type="Pfam" id="PF07715">
    <property type="entry name" value="Plug"/>
    <property type="match status" value="1"/>
</dbReference>
<dbReference type="InterPro" id="IPR036942">
    <property type="entry name" value="Beta-barrel_TonB_sf"/>
</dbReference>
<dbReference type="Proteomes" id="UP000245667">
    <property type="component" value="Unassembled WGS sequence"/>
</dbReference>
<dbReference type="InterPro" id="IPR039426">
    <property type="entry name" value="TonB-dep_rcpt-like"/>
</dbReference>
<keyword evidence="7 8" id="KW-0998">Cell outer membrane</keyword>
<accession>A0A316DWR4</accession>
<dbReference type="InterPro" id="IPR023996">
    <property type="entry name" value="TonB-dep_OMP_SusC/RagA"/>
</dbReference>
<evidence type="ECO:0000256" key="7">
    <source>
        <dbReference type="ARBA" id="ARBA00023237"/>
    </source>
</evidence>
<comment type="caution">
    <text evidence="10">The sequence shown here is derived from an EMBL/GenBank/DDBJ whole genome shotgun (WGS) entry which is preliminary data.</text>
</comment>
<proteinExistence type="inferred from homology"/>
<evidence type="ECO:0000313" key="11">
    <source>
        <dbReference type="Proteomes" id="UP000245667"/>
    </source>
</evidence>
<keyword evidence="4 8" id="KW-0812">Transmembrane</keyword>
<evidence type="ECO:0000256" key="1">
    <source>
        <dbReference type="ARBA" id="ARBA00004571"/>
    </source>
</evidence>
<dbReference type="Gene3D" id="2.60.40.1120">
    <property type="entry name" value="Carboxypeptidase-like, regulatory domain"/>
    <property type="match status" value="1"/>
</dbReference>
<dbReference type="Gene3D" id="2.40.170.20">
    <property type="entry name" value="TonB-dependent receptor, beta-barrel domain"/>
    <property type="match status" value="1"/>
</dbReference>
<dbReference type="SMART" id="SM00965">
    <property type="entry name" value="STN"/>
    <property type="match status" value="1"/>
</dbReference>
<dbReference type="Gene3D" id="2.170.130.10">
    <property type="entry name" value="TonB-dependent receptor, plug domain"/>
    <property type="match status" value="1"/>
</dbReference>
<evidence type="ECO:0000313" key="10">
    <source>
        <dbReference type="EMBL" id="PWK22551.1"/>
    </source>
</evidence>
<dbReference type="PANTHER" id="PTHR30069">
    <property type="entry name" value="TONB-DEPENDENT OUTER MEMBRANE RECEPTOR"/>
    <property type="match status" value="1"/>
</dbReference>
<dbReference type="PANTHER" id="PTHR30069:SF53">
    <property type="entry name" value="COLICIN I RECEPTOR-RELATED"/>
    <property type="match status" value="1"/>
</dbReference>
<evidence type="ECO:0000256" key="2">
    <source>
        <dbReference type="ARBA" id="ARBA00022448"/>
    </source>
</evidence>
<protein>
    <submittedName>
        <fullName evidence="10">TonB-linked SusC/RagA family outer membrane protein</fullName>
    </submittedName>
</protein>
<sequence length="1126" mass="125782">MQKKHWFPIFLGSVLNKNRSMKLSFLLFALALFNLQANSYGQSKKISLDITDKSIESVLEKIESESEFSFFYKTNEIDVERKVSIKVLDTPIEKILNILFQGQNVAYKVLNKQIVLKKKTKKIQSSRNDRVDLGDHAIIQFSVSGTVNDASGLPLPGANIVEKGTLNGVIADFDGNFLMNVADGNSILVVSYIGYATQEVPLNGQTNISVSLKVNAESLDEMVVVGYATKKKSELSSSVSIVSEEEIRQSVSSTSLGDIFQGRIPGMQVSGSSGEPGQSASMVIQGAGSMEAGSSPLIVVDGIIGGQYDPKDIKTITVLRDAAATGLYGSRAANGVIVVTTKEGKAGEFKVSVNSTFGPTSNWNDRIKVYDAEGLYGQWSTAMENLYNLRVAEGNPDFVNTTFEQYRDGVVPPSALDYTTNWNDLLLRSGFLNQTQVAMSGGSERTTFYVSASLNREKGTALDYYNNEYNFRGNLSHKISDKLKTNIRMTAQYGEKSEFNWPSPYTQAYQNVPLDAAFMPDGVTPTPAMDLEQVPVWYRGTGVNYMMEREESENSKKFWGSTVMMELDWKITDWARFNTSNRVALNGSDHSKSYSNMTWVGYNYDGYMEWDYSYGLGVISSNTLHLNKSFGDHNLSGILGQEYNYDQTRFVNAVGTGIVGDMTALSSVGSARDVSGDMYESGFLSYFGQLDYDYKNKYYLVGSLRRDASSVFGAEKRWGTFYSIGGSWMVSKENFLEDSSSWLDLLKLRLSYGTTGNANIEPYLSMGTYSFTTKSSYNANAGAWPSRLPNPDLTWETAHKFNLGLDINVFGRASLEVNLYHRVNDDLLQSVPLEATTGFTSQVRNIGSIRNQGIDLSLTTKNIEGEFSWSTNFNFNINKNEVLELDGGEDIINDRMIIREGYSLRSFYLPEYQGIDAQTGAPIYTRWEDADGNKINGNETDNPALITTTNYQSEASYMPTSSSYPKMTGGFSNYFKYKDFHLNILSNFAFGQTVYNYVDWNASDFSTNRIEITKWQDLKRWETPGTTDADIPQLVYGDPYNFSGTSSFYLEDASYFKIQKVSLGYTFPKDFLGVFKQFTINASVENLAIITNYSFGDSDVSYENPFAETSRFRPTRKFLLNLNFSF</sequence>
<dbReference type="AlphaFoldDB" id="A0A316DWR4"/>
<gene>
    <name evidence="10" type="ORF">LX92_03026</name>
</gene>
<feature type="domain" description="Secretin/TonB short N-terminal" evidence="9">
    <location>
        <begin position="68"/>
        <end position="119"/>
    </location>
</feature>
<evidence type="ECO:0000256" key="8">
    <source>
        <dbReference type="PROSITE-ProRule" id="PRU01360"/>
    </source>
</evidence>
<organism evidence="10 11">
    <name type="scientific">Maribacter polysiphoniae</name>
    <dbReference type="NCBI Taxonomy" id="429344"/>
    <lineage>
        <taxon>Bacteria</taxon>
        <taxon>Pseudomonadati</taxon>
        <taxon>Bacteroidota</taxon>
        <taxon>Flavobacteriia</taxon>
        <taxon>Flavobacteriales</taxon>
        <taxon>Flavobacteriaceae</taxon>
        <taxon>Maribacter</taxon>
    </lineage>
</organism>
<keyword evidence="6 8" id="KW-0472">Membrane</keyword>
<dbReference type="InterPro" id="IPR037066">
    <property type="entry name" value="Plug_dom_sf"/>
</dbReference>